<reference evidence="4 5" key="1">
    <citation type="submission" date="2015-09" db="EMBL/GenBank/DDBJ databases">
        <title>Draft genome sequence of Kouleothrix aurantiaca JCM 19913.</title>
        <authorList>
            <person name="Hemp J."/>
        </authorList>
    </citation>
    <scope>NUCLEOTIDE SEQUENCE [LARGE SCALE GENOMIC DNA]</scope>
    <source>
        <strain evidence="4 5">COM-B</strain>
    </source>
</reference>
<keyword evidence="5" id="KW-1185">Reference proteome</keyword>
<dbReference type="PANTHER" id="PTHR44591">
    <property type="entry name" value="STRESS RESPONSE REGULATOR PROTEIN 1"/>
    <property type="match status" value="1"/>
</dbReference>
<organism evidence="4 5">
    <name type="scientific">Kouleothrix aurantiaca</name>
    <dbReference type="NCBI Taxonomy" id="186479"/>
    <lineage>
        <taxon>Bacteria</taxon>
        <taxon>Bacillati</taxon>
        <taxon>Chloroflexota</taxon>
        <taxon>Chloroflexia</taxon>
        <taxon>Chloroflexales</taxon>
        <taxon>Roseiflexineae</taxon>
        <taxon>Roseiflexaceae</taxon>
        <taxon>Kouleothrix</taxon>
    </lineage>
</organism>
<dbReference type="SUPFAM" id="SSF52172">
    <property type="entry name" value="CheY-like"/>
    <property type="match status" value="1"/>
</dbReference>
<dbReference type="InterPro" id="IPR011006">
    <property type="entry name" value="CheY-like_superfamily"/>
</dbReference>
<feature type="domain" description="Response regulatory" evidence="3">
    <location>
        <begin position="14"/>
        <end position="126"/>
    </location>
</feature>
<dbReference type="Pfam" id="PF00072">
    <property type="entry name" value="Response_reg"/>
    <property type="match status" value="1"/>
</dbReference>
<dbReference type="PANTHER" id="PTHR44591:SF3">
    <property type="entry name" value="RESPONSE REGULATORY DOMAIN-CONTAINING PROTEIN"/>
    <property type="match status" value="1"/>
</dbReference>
<dbReference type="AlphaFoldDB" id="A0A0P9D5F0"/>
<dbReference type="InterPro" id="IPR050595">
    <property type="entry name" value="Bact_response_regulator"/>
</dbReference>
<dbReference type="GO" id="GO:0000160">
    <property type="term" value="P:phosphorelay signal transduction system"/>
    <property type="evidence" value="ECO:0007669"/>
    <property type="project" value="InterPro"/>
</dbReference>
<dbReference type="EMBL" id="LJCR01000348">
    <property type="protein sequence ID" value="KPV53081.1"/>
    <property type="molecule type" value="Genomic_DNA"/>
</dbReference>
<dbReference type="Gene3D" id="3.40.50.2300">
    <property type="match status" value="1"/>
</dbReference>
<gene>
    <name evidence="4" type="ORF">SE17_11725</name>
</gene>
<evidence type="ECO:0000256" key="1">
    <source>
        <dbReference type="ARBA" id="ARBA00022553"/>
    </source>
</evidence>
<evidence type="ECO:0000313" key="4">
    <source>
        <dbReference type="EMBL" id="KPV53081.1"/>
    </source>
</evidence>
<keyword evidence="1 2" id="KW-0597">Phosphoprotein</keyword>
<name>A0A0P9D5F0_9CHLR</name>
<evidence type="ECO:0000259" key="3">
    <source>
        <dbReference type="PROSITE" id="PS50110"/>
    </source>
</evidence>
<dbReference type="Proteomes" id="UP000050509">
    <property type="component" value="Unassembled WGS sequence"/>
</dbReference>
<dbReference type="SMART" id="SM00448">
    <property type="entry name" value="REC"/>
    <property type="match status" value="1"/>
</dbReference>
<protein>
    <recommendedName>
        <fullName evidence="3">Response regulatory domain-containing protein</fullName>
    </recommendedName>
</protein>
<accession>A0A0P9D5F0</accession>
<feature type="modified residue" description="4-aspartylphosphate" evidence="2">
    <location>
        <position position="63"/>
    </location>
</feature>
<evidence type="ECO:0000256" key="2">
    <source>
        <dbReference type="PROSITE-ProRule" id="PRU00169"/>
    </source>
</evidence>
<sequence length="129" mass="14235">MHAQTSSHKQPKRDILVVDDDHAIAQFVSEVLYEEGYKVRVAHDGGSALLEILRDPPGMLFLDVAMPVMVGDELLRHLRSQGYTDLPVVIMTAGLHPETYISAGASAIMPKPFTVDRLLDLATHYMPIA</sequence>
<dbReference type="PROSITE" id="PS50110">
    <property type="entry name" value="RESPONSE_REGULATORY"/>
    <property type="match status" value="1"/>
</dbReference>
<proteinExistence type="predicted"/>
<comment type="caution">
    <text evidence="4">The sequence shown here is derived from an EMBL/GenBank/DDBJ whole genome shotgun (WGS) entry which is preliminary data.</text>
</comment>
<evidence type="ECO:0000313" key="5">
    <source>
        <dbReference type="Proteomes" id="UP000050509"/>
    </source>
</evidence>
<dbReference type="InterPro" id="IPR001789">
    <property type="entry name" value="Sig_transdc_resp-reg_receiver"/>
</dbReference>